<dbReference type="PANTHER" id="PTHR10809">
    <property type="entry name" value="VESICLE-ASSOCIATED MEMBRANE PROTEIN-ASSOCIATED PROTEIN"/>
    <property type="match status" value="1"/>
</dbReference>
<evidence type="ECO:0000256" key="1">
    <source>
        <dbReference type="ARBA" id="ARBA00008932"/>
    </source>
</evidence>
<dbReference type="PROSITE" id="PS50202">
    <property type="entry name" value="MSP"/>
    <property type="match status" value="1"/>
</dbReference>
<dbReference type="GO" id="GO:0061817">
    <property type="term" value="P:endoplasmic reticulum-plasma membrane tethering"/>
    <property type="evidence" value="ECO:0007669"/>
    <property type="project" value="TreeGrafter"/>
</dbReference>
<dbReference type="SUPFAM" id="SSF49354">
    <property type="entry name" value="PapD-like"/>
    <property type="match status" value="1"/>
</dbReference>
<comment type="similarity">
    <text evidence="1">Belongs to the VAMP-associated protein (VAP) (TC 9.B.17) family.</text>
</comment>
<name>A0AAV0D611_9ASTE</name>
<reference evidence="3" key="1">
    <citation type="submission" date="2022-07" db="EMBL/GenBank/DDBJ databases">
        <authorList>
            <person name="Macas J."/>
            <person name="Novak P."/>
            <person name="Neumann P."/>
        </authorList>
    </citation>
    <scope>NUCLEOTIDE SEQUENCE</scope>
</reference>
<dbReference type="GO" id="GO:0090158">
    <property type="term" value="P:endoplasmic reticulum membrane organization"/>
    <property type="evidence" value="ECO:0007669"/>
    <property type="project" value="TreeGrafter"/>
</dbReference>
<dbReference type="InterPro" id="IPR000535">
    <property type="entry name" value="MSP_dom"/>
</dbReference>
<dbReference type="Gene3D" id="2.60.40.10">
    <property type="entry name" value="Immunoglobulins"/>
    <property type="match status" value="1"/>
</dbReference>
<keyword evidence="4" id="KW-1185">Reference proteome</keyword>
<dbReference type="InterPro" id="IPR008962">
    <property type="entry name" value="PapD-like_sf"/>
</dbReference>
<dbReference type="InterPro" id="IPR016763">
    <property type="entry name" value="VAP"/>
</dbReference>
<feature type="domain" description="MSP" evidence="2">
    <location>
        <begin position="60"/>
        <end position="181"/>
    </location>
</feature>
<protein>
    <recommendedName>
        <fullName evidence="2">MSP domain-containing protein</fullName>
    </recommendedName>
</protein>
<dbReference type="GO" id="GO:0005789">
    <property type="term" value="C:endoplasmic reticulum membrane"/>
    <property type="evidence" value="ECO:0007669"/>
    <property type="project" value="InterPro"/>
</dbReference>
<dbReference type="EMBL" id="CAMAPF010000076">
    <property type="protein sequence ID" value="CAH9093573.1"/>
    <property type="molecule type" value="Genomic_DNA"/>
</dbReference>
<evidence type="ECO:0000259" key="2">
    <source>
        <dbReference type="PROSITE" id="PS50202"/>
    </source>
</evidence>
<dbReference type="Proteomes" id="UP001152523">
    <property type="component" value="Unassembled WGS sequence"/>
</dbReference>
<dbReference type="PANTHER" id="PTHR10809:SF58">
    <property type="entry name" value="VESICLE-ASSOCIATED PROTEIN 4-2"/>
    <property type="match status" value="1"/>
</dbReference>
<dbReference type="AlphaFoldDB" id="A0AAV0D611"/>
<gene>
    <name evidence="3" type="ORF">CEPIT_LOCUS12569</name>
</gene>
<evidence type="ECO:0000313" key="3">
    <source>
        <dbReference type="EMBL" id="CAH9093573.1"/>
    </source>
</evidence>
<evidence type="ECO:0000313" key="4">
    <source>
        <dbReference type="Proteomes" id="UP001152523"/>
    </source>
</evidence>
<proteinExistence type="inferred from homology"/>
<accession>A0AAV0D611</accession>
<sequence>MALIACKLCFSFTLPFRRSSPSSYNGSSLEHRQPHSQRQRHFQILSCASVARSVLPIPCPLKLDPAKKLYFPYEPGKQVRSAVKIKNATKSHVAFKFQTTEPKSCFMRPPGAVLAPGNSLIATVFKFIEPPVNNEKRNQKSRVKFKITSIKVKGEQQYKPNLFEDLRNQSAKEQILQIVFLDPERPSPALKKLKHQLAEADAAAAAEACKKLTEDASQKFIGEGLVADEWNERRERYLAQECLGSVESI</sequence>
<dbReference type="Pfam" id="PF00635">
    <property type="entry name" value="Motile_Sperm"/>
    <property type="match status" value="1"/>
</dbReference>
<comment type="caution">
    <text evidence="3">The sequence shown here is derived from an EMBL/GenBank/DDBJ whole genome shotgun (WGS) entry which is preliminary data.</text>
</comment>
<dbReference type="InterPro" id="IPR013783">
    <property type="entry name" value="Ig-like_fold"/>
</dbReference>
<dbReference type="GO" id="GO:0005886">
    <property type="term" value="C:plasma membrane"/>
    <property type="evidence" value="ECO:0007669"/>
    <property type="project" value="TreeGrafter"/>
</dbReference>
<organism evidence="3 4">
    <name type="scientific">Cuscuta epithymum</name>
    <dbReference type="NCBI Taxonomy" id="186058"/>
    <lineage>
        <taxon>Eukaryota</taxon>
        <taxon>Viridiplantae</taxon>
        <taxon>Streptophyta</taxon>
        <taxon>Embryophyta</taxon>
        <taxon>Tracheophyta</taxon>
        <taxon>Spermatophyta</taxon>
        <taxon>Magnoliopsida</taxon>
        <taxon>eudicotyledons</taxon>
        <taxon>Gunneridae</taxon>
        <taxon>Pentapetalae</taxon>
        <taxon>asterids</taxon>
        <taxon>lamiids</taxon>
        <taxon>Solanales</taxon>
        <taxon>Convolvulaceae</taxon>
        <taxon>Cuscuteae</taxon>
        <taxon>Cuscuta</taxon>
        <taxon>Cuscuta subgen. Cuscuta</taxon>
    </lineage>
</organism>